<dbReference type="InterPro" id="IPR017716">
    <property type="entry name" value="S-AdoMet_deCOase_pro-enz"/>
</dbReference>
<evidence type="ECO:0000313" key="10">
    <source>
        <dbReference type="EMBL" id="HHF98631.1"/>
    </source>
</evidence>
<evidence type="ECO:0000256" key="9">
    <source>
        <dbReference type="HAMAP-Rule" id="MF_00464"/>
    </source>
</evidence>
<accession>A0A7V5I057</accession>
<keyword evidence="4 9" id="KW-0620">Polyamine biosynthesis</keyword>
<keyword evidence="7 9" id="KW-0704">Schiff base</keyword>
<dbReference type="InterPro" id="IPR003826">
    <property type="entry name" value="AdoMetDC_fam_prok"/>
</dbReference>
<feature type="modified residue" description="Pyruvic acid (Ser); by autocatalysis" evidence="9">
    <location>
        <position position="66"/>
    </location>
</feature>
<keyword evidence="9" id="KW-0949">S-adenosyl-L-methionine</keyword>
<dbReference type="PANTHER" id="PTHR33866">
    <property type="entry name" value="S-ADENOSYLMETHIONINE DECARBOXYLASE PROENZYME"/>
    <property type="match status" value="1"/>
</dbReference>
<keyword evidence="5 9" id="KW-0865">Zymogen</keyword>
<dbReference type="PANTHER" id="PTHR33866:SF2">
    <property type="entry name" value="S-ADENOSYLMETHIONINE DECARBOXYLASE PROENZYME"/>
    <property type="match status" value="1"/>
</dbReference>
<dbReference type="GO" id="GO:0008295">
    <property type="term" value="P:spermidine biosynthetic process"/>
    <property type="evidence" value="ECO:0007669"/>
    <property type="project" value="UniProtKB-UniRule"/>
</dbReference>
<dbReference type="SUPFAM" id="SSF56276">
    <property type="entry name" value="S-adenosylmethionine decarboxylase"/>
    <property type="match status" value="1"/>
</dbReference>
<name>A0A7V5I057_UNCAE</name>
<dbReference type="UniPathway" id="UPA00331">
    <property type="reaction ID" value="UER00451"/>
</dbReference>
<evidence type="ECO:0000256" key="7">
    <source>
        <dbReference type="ARBA" id="ARBA00023270"/>
    </source>
</evidence>
<feature type="active site" description="Proton acceptor; for processing activity" evidence="9">
    <location>
        <position position="71"/>
    </location>
</feature>
<evidence type="ECO:0000256" key="8">
    <source>
        <dbReference type="ARBA" id="ARBA00023317"/>
    </source>
</evidence>
<comment type="cofactor">
    <cofactor evidence="9">
        <name>pyruvate</name>
        <dbReference type="ChEBI" id="CHEBI:15361"/>
    </cofactor>
    <text evidence="9">Binds 1 pyruvoyl group covalently per subunit.</text>
</comment>
<keyword evidence="6 9" id="KW-0456">Lyase</keyword>
<comment type="PTM">
    <text evidence="9">Is synthesized initially as an inactive proenzyme. Formation of the active enzyme involves a self-maturation process in which the active site pyruvoyl group is generated from an internal serine residue via an autocatalytic post-translational modification. Two non-identical subunits are generated from the proenzyme in this reaction, and the pyruvate is formed at the N-terminus of the alpha chain, which is derived from the carboxyl end of the proenzyme. The post-translation cleavage follows an unusual pathway, termed non-hydrolytic serinolysis, in which the side chain hydroxyl group of the serine supplies its oxygen atom to form the C-terminus of the beta chain, while the remainder of the serine residue undergoes an oxidative deamination to produce ammonia and the pyruvoyl group blocking the N-terminus of the alpha chain.</text>
</comment>
<keyword evidence="1 9" id="KW-0210">Decarboxylase</keyword>
<proteinExistence type="inferred from homology"/>
<dbReference type="Pfam" id="PF02675">
    <property type="entry name" value="AdoMet_dc"/>
    <property type="match status" value="1"/>
</dbReference>
<evidence type="ECO:0000256" key="4">
    <source>
        <dbReference type="ARBA" id="ARBA00023115"/>
    </source>
</evidence>
<comment type="caution">
    <text evidence="10">The sequence shown here is derived from an EMBL/GenBank/DDBJ whole genome shotgun (WGS) entry which is preliminary data.</text>
</comment>
<feature type="chain" id="PRO_5031650103" description="S-adenosylmethionine decarboxylase beta chain" evidence="9">
    <location>
        <begin position="1"/>
        <end position="65"/>
    </location>
</feature>
<dbReference type="InterPro" id="IPR016067">
    <property type="entry name" value="S-AdoMet_deCO2ase_core"/>
</dbReference>
<dbReference type="NCBIfam" id="TIGR03330">
    <property type="entry name" value="SAM_DCase_Bsu"/>
    <property type="match status" value="1"/>
</dbReference>
<dbReference type="HAMAP" id="MF_00464">
    <property type="entry name" value="AdoMetDC_1"/>
    <property type="match status" value="1"/>
</dbReference>
<comment type="similarity">
    <text evidence="9">Belongs to the prokaryotic AdoMetDC family. Type 1 subfamily.</text>
</comment>
<dbReference type="AlphaFoldDB" id="A0A7V5I057"/>
<gene>
    <name evidence="10" type="primary">speD</name>
    <name evidence="9" type="synonym">speH</name>
    <name evidence="10" type="ORF">ENL39_03990</name>
</gene>
<keyword evidence="3 9" id="KW-0745">Spermidine biosynthesis</keyword>
<feature type="active site" description="Proton donor; for catalytic activity" evidence="9">
    <location>
        <position position="86"/>
    </location>
</feature>
<evidence type="ECO:0000256" key="1">
    <source>
        <dbReference type="ARBA" id="ARBA00022793"/>
    </source>
</evidence>
<feature type="active site" description="Schiff-base intermediate with substrate; via pyruvic acid" evidence="9">
    <location>
        <position position="66"/>
    </location>
</feature>
<comment type="function">
    <text evidence="9">Catalyzes the decarboxylation of S-adenosylmethionine to S-adenosylmethioninamine (dcAdoMet), the propylamine donor required for the synthesis of the polyamines spermine and spermidine from the diamine putrescine.</text>
</comment>
<dbReference type="EC" id="4.1.1.50" evidence="9"/>
<keyword evidence="8 9" id="KW-0670">Pyruvate</keyword>
<comment type="pathway">
    <text evidence="9">Amine and polyamine biosynthesis; S-adenosylmethioninamine biosynthesis; S-adenosylmethioninamine from S-adenosyl-L-methionine: step 1/1.</text>
</comment>
<dbReference type="GO" id="GO:0005829">
    <property type="term" value="C:cytosol"/>
    <property type="evidence" value="ECO:0007669"/>
    <property type="project" value="TreeGrafter"/>
</dbReference>
<feature type="site" description="Cleavage (non-hydrolytic); by autolysis" evidence="9">
    <location>
        <begin position="65"/>
        <end position="66"/>
    </location>
</feature>
<dbReference type="GO" id="GO:0004014">
    <property type="term" value="F:adenosylmethionine decarboxylase activity"/>
    <property type="evidence" value="ECO:0007669"/>
    <property type="project" value="UniProtKB-UniRule"/>
</dbReference>
<dbReference type="EMBL" id="DRTT01000110">
    <property type="protein sequence ID" value="HHF98631.1"/>
    <property type="molecule type" value="Genomic_DNA"/>
</dbReference>
<evidence type="ECO:0000256" key="2">
    <source>
        <dbReference type="ARBA" id="ARBA00022813"/>
    </source>
</evidence>
<protein>
    <recommendedName>
        <fullName evidence="9">S-adenosylmethionine decarboxylase proenzyme</fullName>
        <shortName evidence="9">AdoMetDC</shortName>
        <shortName evidence="9">SAMDC</shortName>
        <ecNumber evidence="9">4.1.1.50</ecNumber>
    </recommendedName>
    <component>
        <recommendedName>
            <fullName evidence="9">S-adenosylmethionine decarboxylase beta chain</fullName>
        </recommendedName>
    </component>
    <component>
        <recommendedName>
            <fullName evidence="9">S-adenosylmethionine decarboxylase alpha chain</fullName>
        </recommendedName>
    </component>
</protein>
<feature type="chain" id="PRO_5031650102" description="S-adenosylmethionine decarboxylase alpha chain" evidence="9">
    <location>
        <begin position="66"/>
        <end position="134"/>
    </location>
</feature>
<sequence length="134" mass="15491">MRRRDNFGVHIVSDLYGCDPKRLMRMEEIKETLEKTVEKSGLTKIKSSFHQFNPYGVTGFVLLSESHIAIHTWPEYQYVSLDVYSCGPPDGSFSAHKRLVEFFKPKKTSTRVFTRGKLDEADSYTDNKAISYRT</sequence>
<evidence type="ECO:0000256" key="3">
    <source>
        <dbReference type="ARBA" id="ARBA00023066"/>
    </source>
</evidence>
<dbReference type="Proteomes" id="UP000886070">
    <property type="component" value="Unassembled WGS sequence"/>
</dbReference>
<keyword evidence="2 9" id="KW-0068">Autocatalytic cleavage</keyword>
<evidence type="ECO:0000256" key="5">
    <source>
        <dbReference type="ARBA" id="ARBA00023145"/>
    </source>
</evidence>
<comment type="subunit">
    <text evidence="9">Heterotetramer of two alpha and two beta chains arranged as a dimer of alpha/beta heterodimers.</text>
</comment>
<dbReference type="Gene3D" id="3.60.90.10">
    <property type="entry name" value="S-adenosylmethionine decarboxylase"/>
    <property type="match status" value="1"/>
</dbReference>
<comment type="catalytic activity">
    <reaction evidence="9">
        <text>S-adenosyl-L-methionine + H(+) = S-adenosyl 3-(methylsulfanyl)propylamine + CO2</text>
        <dbReference type="Rhea" id="RHEA:15981"/>
        <dbReference type="ChEBI" id="CHEBI:15378"/>
        <dbReference type="ChEBI" id="CHEBI:16526"/>
        <dbReference type="ChEBI" id="CHEBI:57443"/>
        <dbReference type="ChEBI" id="CHEBI:59789"/>
        <dbReference type="EC" id="4.1.1.50"/>
    </reaction>
</comment>
<reference evidence="10" key="1">
    <citation type="journal article" date="2020" name="mSystems">
        <title>Genome- and Community-Level Interaction Insights into Carbon Utilization and Element Cycling Functions of Hydrothermarchaeota in Hydrothermal Sediment.</title>
        <authorList>
            <person name="Zhou Z."/>
            <person name="Liu Y."/>
            <person name="Xu W."/>
            <person name="Pan J."/>
            <person name="Luo Z.H."/>
            <person name="Li M."/>
        </authorList>
    </citation>
    <scope>NUCLEOTIDE SEQUENCE [LARGE SCALE GENOMIC DNA]</scope>
    <source>
        <strain evidence="10">HyVt-92</strain>
    </source>
</reference>
<evidence type="ECO:0000256" key="6">
    <source>
        <dbReference type="ARBA" id="ARBA00023239"/>
    </source>
</evidence>
<organism evidence="10">
    <name type="scientific">Aerophobetes bacterium</name>
    <dbReference type="NCBI Taxonomy" id="2030807"/>
    <lineage>
        <taxon>Bacteria</taxon>
        <taxon>Candidatus Aerophobota</taxon>
    </lineage>
</organism>